<dbReference type="SUPFAM" id="SSF81296">
    <property type="entry name" value="E set domains"/>
    <property type="match status" value="1"/>
</dbReference>
<feature type="signal peptide" evidence="7">
    <location>
        <begin position="1"/>
        <end position="30"/>
    </location>
</feature>
<comment type="caution">
    <text evidence="9">The sequence shown here is derived from an EMBL/GenBank/DDBJ whole genome shotgun (WGS) entry which is preliminary data.</text>
</comment>
<keyword evidence="2" id="KW-0479">Metal-binding</keyword>
<evidence type="ECO:0000256" key="1">
    <source>
        <dbReference type="ARBA" id="ARBA00004196"/>
    </source>
</evidence>
<feature type="compositionally biased region" description="Low complexity" evidence="5">
    <location>
        <begin position="125"/>
        <end position="138"/>
    </location>
</feature>
<feature type="transmembrane region" description="Helical" evidence="6">
    <location>
        <begin position="177"/>
        <end position="197"/>
    </location>
</feature>
<keyword evidence="6" id="KW-0472">Membrane</keyword>
<organism evidence="9 10">
    <name type="scientific">Brevibacterium salitolerans</name>
    <dbReference type="NCBI Taxonomy" id="1403566"/>
    <lineage>
        <taxon>Bacteria</taxon>
        <taxon>Bacillati</taxon>
        <taxon>Actinomycetota</taxon>
        <taxon>Actinomycetes</taxon>
        <taxon>Micrococcales</taxon>
        <taxon>Brevibacteriaceae</taxon>
        <taxon>Brevibacterium</taxon>
    </lineage>
</organism>
<dbReference type="PANTHER" id="PTHR34820">
    <property type="entry name" value="INNER MEMBRANE PROTEIN YEBZ"/>
    <property type="match status" value="1"/>
</dbReference>
<evidence type="ECO:0000256" key="7">
    <source>
        <dbReference type="SAM" id="SignalP"/>
    </source>
</evidence>
<dbReference type="PANTHER" id="PTHR34820:SF4">
    <property type="entry name" value="INNER MEMBRANE PROTEIN YEBZ"/>
    <property type="match status" value="1"/>
</dbReference>
<evidence type="ECO:0000256" key="6">
    <source>
        <dbReference type="SAM" id="Phobius"/>
    </source>
</evidence>
<comment type="subcellular location">
    <subcellularLocation>
        <location evidence="1">Cell envelope</location>
    </subcellularLocation>
</comment>
<evidence type="ECO:0000259" key="8">
    <source>
        <dbReference type="Pfam" id="PF04234"/>
    </source>
</evidence>
<dbReference type="InterPro" id="IPR014756">
    <property type="entry name" value="Ig_E-set"/>
</dbReference>
<evidence type="ECO:0000313" key="10">
    <source>
        <dbReference type="Proteomes" id="UP001500984"/>
    </source>
</evidence>
<feature type="chain" id="PRO_5046459152" evidence="7">
    <location>
        <begin position="31"/>
        <end position="216"/>
    </location>
</feature>
<dbReference type="RefSeq" id="WP_291793329.1">
    <property type="nucleotide sequence ID" value="NZ_BAAAPZ010000007.1"/>
</dbReference>
<evidence type="ECO:0000256" key="4">
    <source>
        <dbReference type="ARBA" id="ARBA00023008"/>
    </source>
</evidence>
<gene>
    <name evidence="9" type="ORF">GCM10009823_18470</name>
</gene>
<evidence type="ECO:0000256" key="3">
    <source>
        <dbReference type="ARBA" id="ARBA00022729"/>
    </source>
</evidence>
<accession>A0ABN2WSU0</accession>
<proteinExistence type="predicted"/>
<dbReference type="Proteomes" id="UP001500984">
    <property type="component" value="Unassembled WGS sequence"/>
</dbReference>
<dbReference type="EMBL" id="BAAAPZ010000007">
    <property type="protein sequence ID" value="GAA2097670.1"/>
    <property type="molecule type" value="Genomic_DNA"/>
</dbReference>
<reference evidence="9 10" key="1">
    <citation type="journal article" date="2019" name="Int. J. Syst. Evol. Microbiol.">
        <title>The Global Catalogue of Microorganisms (GCM) 10K type strain sequencing project: providing services to taxonomists for standard genome sequencing and annotation.</title>
        <authorList>
            <consortium name="The Broad Institute Genomics Platform"/>
            <consortium name="The Broad Institute Genome Sequencing Center for Infectious Disease"/>
            <person name="Wu L."/>
            <person name="Ma J."/>
        </authorList>
    </citation>
    <scope>NUCLEOTIDE SEQUENCE [LARGE SCALE GENOMIC DNA]</scope>
    <source>
        <strain evidence="9 10">JCM 15900</strain>
    </source>
</reference>
<keyword evidence="3 7" id="KW-0732">Signal</keyword>
<dbReference type="InterPro" id="IPR032694">
    <property type="entry name" value="CopC/D"/>
</dbReference>
<name>A0ABN2WSU0_9MICO</name>
<sequence length="216" mass="21844">MISRLRPAGAALAALFLMLFGLTLSTAASAHDQLVSSSPADGDELASQPEWLELEFSGNVQEIGSEIRVIGPDDADVSAGEITIEGRTLSSALPDNLGPGEYTVQWRVVSEDSHPIDGSFSFTIGDDGAAGQDGAAAEGDGDGAQLGGAAVDQPEDGAQDQGTLSEDASGSGMSTPMIILLSVGGLAVVVLVVLLLMRKQKGLPGTPGNPEDGAKG</sequence>
<dbReference type="InterPro" id="IPR014755">
    <property type="entry name" value="Cu-Rt/internalin_Ig-like"/>
</dbReference>
<keyword evidence="6" id="KW-0812">Transmembrane</keyword>
<keyword evidence="4" id="KW-0186">Copper</keyword>
<keyword evidence="10" id="KW-1185">Reference proteome</keyword>
<dbReference type="InterPro" id="IPR007348">
    <property type="entry name" value="CopC_dom"/>
</dbReference>
<dbReference type="Gene3D" id="2.60.40.1220">
    <property type="match status" value="1"/>
</dbReference>
<dbReference type="Pfam" id="PF04234">
    <property type="entry name" value="CopC"/>
    <property type="match status" value="1"/>
</dbReference>
<feature type="compositionally biased region" description="Polar residues" evidence="5">
    <location>
        <begin position="160"/>
        <end position="171"/>
    </location>
</feature>
<feature type="region of interest" description="Disordered" evidence="5">
    <location>
        <begin position="122"/>
        <end position="171"/>
    </location>
</feature>
<feature type="domain" description="CopC" evidence="8">
    <location>
        <begin position="31"/>
        <end position="124"/>
    </location>
</feature>
<evidence type="ECO:0000256" key="5">
    <source>
        <dbReference type="SAM" id="MobiDB-lite"/>
    </source>
</evidence>
<keyword evidence="6" id="KW-1133">Transmembrane helix</keyword>
<evidence type="ECO:0000256" key="2">
    <source>
        <dbReference type="ARBA" id="ARBA00022723"/>
    </source>
</evidence>
<protein>
    <submittedName>
        <fullName evidence="9">Copper resistance protein CopC</fullName>
    </submittedName>
</protein>
<evidence type="ECO:0000313" key="9">
    <source>
        <dbReference type="EMBL" id="GAA2097670.1"/>
    </source>
</evidence>